<accession>A0AAN9GZV2</accession>
<comment type="caution">
    <text evidence="2">The sequence shown here is derived from an EMBL/GenBank/DDBJ whole genome shotgun (WGS) entry which is preliminary data.</text>
</comment>
<dbReference type="AlphaFoldDB" id="A0AAN9GZV2"/>
<protein>
    <submittedName>
        <fullName evidence="2">Uncharacterized protein</fullName>
    </submittedName>
</protein>
<dbReference type="EMBL" id="JAYKXH010000017">
    <property type="protein sequence ID" value="KAK7139481.1"/>
    <property type="molecule type" value="Genomic_DNA"/>
</dbReference>
<sequence length="66" mass="6882">MSDRGWGTHGAGSPGPRLAGGGWRSAGPSDQLLLRGHDGVTHVLGSSSESQLSESYTIHWNDQVPA</sequence>
<organism evidence="2 3">
    <name type="scientific">Phoxinus phoxinus</name>
    <name type="common">Eurasian minnow</name>
    <dbReference type="NCBI Taxonomy" id="58324"/>
    <lineage>
        <taxon>Eukaryota</taxon>
        <taxon>Metazoa</taxon>
        <taxon>Chordata</taxon>
        <taxon>Craniata</taxon>
        <taxon>Vertebrata</taxon>
        <taxon>Euteleostomi</taxon>
        <taxon>Actinopterygii</taxon>
        <taxon>Neopterygii</taxon>
        <taxon>Teleostei</taxon>
        <taxon>Ostariophysi</taxon>
        <taxon>Cypriniformes</taxon>
        <taxon>Leuciscidae</taxon>
        <taxon>Phoxininae</taxon>
        <taxon>Phoxinus</taxon>
    </lineage>
</organism>
<evidence type="ECO:0000256" key="1">
    <source>
        <dbReference type="SAM" id="MobiDB-lite"/>
    </source>
</evidence>
<feature type="compositionally biased region" description="Gly residues" evidence="1">
    <location>
        <begin position="7"/>
        <end position="24"/>
    </location>
</feature>
<evidence type="ECO:0000313" key="2">
    <source>
        <dbReference type="EMBL" id="KAK7139481.1"/>
    </source>
</evidence>
<keyword evidence="3" id="KW-1185">Reference proteome</keyword>
<proteinExistence type="predicted"/>
<feature type="compositionally biased region" description="Low complexity" evidence="1">
    <location>
        <begin position="46"/>
        <end position="55"/>
    </location>
</feature>
<dbReference type="Proteomes" id="UP001364617">
    <property type="component" value="Unassembled WGS sequence"/>
</dbReference>
<name>A0AAN9GZV2_9TELE</name>
<gene>
    <name evidence="2" type="ORF">R3I93_016576</name>
</gene>
<evidence type="ECO:0000313" key="3">
    <source>
        <dbReference type="Proteomes" id="UP001364617"/>
    </source>
</evidence>
<reference evidence="2 3" key="1">
    <citation type="submission" date="2024-02" db="EMBL/GenBank/DDBJ databases">
        <title>Chromosome-level genome assembly of the Eurasian Minnow (Phoxinus phoxinus).</title>
        <authorList>
            <person name="Oriowo T.O."/>
            <person name="Martin S."/>
            <person name="Stange M."/>
            <person name="Chrysostomakis Y."/>
            <person name="Brown T."/>
            <person name="Winkler S."/>
            <person name="Kukowka S."/>
            <person name="Myers E.W."/>
            <person name="Bohne A."/>
        </authorList>
    </citation>
    <scope>NUCLEOTIDE SEQUENCE [LARGE SCALE GENOMIC DNA]</scope>
    <source>
        <strain evidence="2">ZFMK-TIS-60720</strain>
        <tissue evidence="2">Whole Organism</tissue>
    </source>
</reference>
<feature type="region of interest" description="Disordered" evidence="1">
    <location>
        <begin position="45"/>
        <end position="66"/>
    </location>
</feature>
<feature type="region of interest" description="Disordered" evidence="1">
    <location>
        <begin position="1"/>
        <end position="32"/>
    </location>
</feature>